<dbReference type="Proteomes" id="UP000601435">
    <property type="component" value="Unassembled WGS sequence"/>
</dbReference>
<evidence type="ECO:0000256" key="1">
    <source>
        <dbReference type="SAM" id="Coils"/>
    </source>
</evidence>
<evidence type="ECO:0000313" key="3">
    <source>
        <dbReference type="EMBL" id="CAE7794274.1"/>
    </source>
</evidence>
<dbReference type="SUPFAM" id="SSF56672">
    <property type="entry name" value="DNA/RNA polymerases"/>
    <property type="match status" value="1"/>
</dbReference>
<feature type="compositionally biased region" description="Basic and acidic residues" evidence="2">
    <location>
        <begin position="940"/>
        <end position="952"/>
    </location>
</feature>
<feature type="compositionally biased region" description="Acidic residues" evidence="2">
    <location>
        <begin position="506"/>
        <end position="515"/>
    </location>
</feature>
<name>A0A812YST5_9DINO</name>
<evidence type="ECO:0000313" key="4">
    <source>
        <dbReference type="Proteomes" id="UP000601435"/>
    </source>
</evidence>
<dbReference type="InterPro" id="IPR043128">
    <property type="entry name" value="Rev_trsase/Diguanyl_cyclase"/>
</dbReference>
<keyword evidence="1" id="KW-0175">Coiled coil</keyword>
<feature type="region of interest" description="Disordered" evidence="2">
    <location>
        <begin position="940"/>
        <end position="971"/>
    </location>
</feature>
<accession>A0A812YST5</accession>
<reference evidence="3" key="1">
    <citation type="submission" date="2021-02" db="EMBL/GenBank/DDBJ databases">
        <authorList>
            <person name="Dougan E. K."/>
            <person name="Rhodes N."/>
            <person name="Thang M."/>
            <person name="Chan C."/>
        </authorList>
    </citation>
    <scope>NUCLEOTIDE SEQUENCE</scope>
</reference>
<evidence type="ECO:0000256" key="2">
    <source>
        <dbReference type="SAM" id="MobiDB-lite"/>
    </source>
</evidence>
<comment type="caution">
    <text evidence="3">The sequence shown here is derived from an EMBL/GenBank/DDBJ whole genome shotgun (WGS) entry which is preliminary data.</text>
</comment>
<proteinExistence type="predicted"/>
<feature type="coiled-coil region" evidence="1">
    <location>
        <begin position="829"/>
        <end position="856"/>
    </location>
</feature>
<keyword evidence="4" id="KW-1185">Reference proteome</keyword>
<dbReference type="AlphaFoldDB" id="A0A812YST5"/>
<dbReference type="Gene3D" id="3.30.70.270">
    <property type="match status" value="1"/>
</dbReference>
<gene>
    <name evidence="3" type="primary">Clcn7</name>
    <name evidence="3" type="ORF">SNEC2469_LOCUS23367</name>
</gene>
<sequence>MVAEVCLEEASQRFQWQSLGELFPGMPYHDVLFMDDCIIWSRGVQGLERKIRQLMVVLSEFGLKLNGGKCQLVCSPHWTGPKHIMISGEKVEAVSEMEVMGLPMRVDMTTSELVAPLVARARSKFWSLHHVFRSKTSLRGRLRTLATVVGNSALWPLAAFPPDRPAMGLLNTMQLQVTIWTMRVAKRPDEVWDAFRLRAYRGARAALHASGAERWSTTWLRHFPRLANLERDMHKAAHGLGGCNGFNVGKWEANEDTGPPDCSCGSALLCSYAFVFWCEVRRVLKDLSPSHYTIMPKMTAFFGEGMVTCEAQGDECLVLPCCPVGDFGMGALACSGKATPGMPRSVASAVGLAPPVLDAGRCEEDRREMYPVVLNGYTMHELILGKKVWGLLWGLGMGCMDARLELGYETAAGLLMGQGAPAGFSCEVSVGTLQGRRPIQGVDEDVDGDMVVMMQGYLPKDVSPRADGIPRREFEELVADFRPSAARGSAGSEVSRRGRGTMEGPVEADEEDDDTTGLFQTQMTARRTWEQLMDLFWGWRADRDDEAYMAWCQGALALLFTTYRNDRSPRGVVVVVKGKEGPGGRDQIEKIDVAESPLLLPPRGQLVVLRMVLRGVLRVEVTAGDGPFIPDARADYIRRVISGFTAEQQALITLGLMTVLRAILAELGVDDEDDDGIPTLMLQVDVQLEGFDALSLVQKDVTLVSGVMARLQDALMGGDLGLARVRAEHLRSRVHRLRLGSFVDRDLADRVEALCVVVEENGLSSVAGGFHAMPEQVSEWTWSWWRTLEPMLHIEQDNPPVQPDTLQVTSSAEASLPGSSISDAEVARLVADQEENRRDEEALREQQERFEAEESKYYEGVEAVVAAEVELQTSRACKEWDDWAVWDEMNRPIRSRKRAFLEVMVSSPGGEGGGQRWSVPFDPHSGQQVVLKFYKSEVEPEGVGGRETRTGDPAESAGSDASTIPASGGDLPREVPACGVPLEFQQFQKVYEQWNEGQLSNDAVKQQFGVDTLELLETQKIVLGPENCRGHSAWNGSSLDATNQLRGEGNAMMSGGSLMVQNGEGKPSVAKRMHGHAP</sequence>
<organism evidence="3 4">
    <name type="scientific">Symbiodinium necroappetens</name>
    <dbReference type="NCBI Taxonomy" id="1628268"/>
    <lineage>
        <taxon>Eukaryota</taxon>
        <taxon>Sar</taxon>
        <taxon>Alveolata</taxon>
        <taxon>Dinophyceae</taxon>
        <taxon>Suessiales</taxon>
        <taxon>Symbiodiniaceae</taxon>
        <taxon>Symbiodinium</taxon>
    </lineage>
</organism>
<feature type="region of interest" description="Disordered" evidence="2">
    <location>
        <begin position="485"/>
        <end position="515"/>
    </location>
</feature>
<dbReference type="EMBL" id="CAJNJA010043504">
    <property type="protein sequence ID" value="CAE7794274.1"/>
    <property type="molecule type" value="Genomic_DNA"/>
</dbReference>
<protein>
    <submittedName>
        <fullName evidence="3">Clcn7 protein</fullName>
    </submittedName>
</protein>
<dbReference type="OrthoDB" id="6137782at2759"/>
<dbReference type="InterPro" id="IPR043502">
    <property type="entry name" value="DNA/RNA_pol_sf"/>
</dbReference>